<dbReference type="EC" id="3.1.4.3" evidence="1"/>
<dbReference type="Proteomes" id="UP000030012">
    <property type="component" value="Unassembled WGS sequence"/>
</dbReference>
<keyword evidence="5" id="KW-0732">Signal</keyword>
<dbReference type="InterPro" id="IPR008947">
    <property type="entry name" value="PLipase_C/P1_nuclease_dom_sf"/>
</dbReference>
<dbReference type="GO" id="GO:0008270">
    <property type="term" value="F:zinc ion binding"/>
    <property type="evidence" value="ECO:0007669"/>
    <property type="project" value="InterPro"/>
</dbReference>
<dbReference type="PROSITE" id="PS51346">
    <property type="entry name" value="PROKAR_ZN_DEPEND_PLPC_2"/>
    <property type="match status" value="1"/>
</dbReference>
<evidence type="ECO:0000256" key="4">
    <source>
        <dbReference type="ARBA" id="ARBA00022723"/>
    </source>
</evidence>
<organism evidence="10 11">
    <name type="scientific">Clostridium novyi A str. 4552</name>
    <dbReference type="NCBI Taxonomy" id="1444289"/>
    <lineage>
        <taxon>Bacteria</taxon>
        <taxon>Bacillati</taxon>
        <taxon>Bacillota</taxon>
        <taxon>Clostridia</taxon>
        <taxon>Eubacteriales</taxon>
        <taxon>Clostridiaceae</taxon>
        <taxon>Clostridium</taxon>
    </lineage>
</organism>
<evidence type="ECO:0000256" key="3">
    <source>
        <dbReference type="ARBA" id="ARBA00022525"/>
    </source>
</evidence>
<dbReference type="InterPro" id="IPR001531">
    <property type="entry name" value="Zn_PLipaseC"/>
</dbReference>
<dbReference type="Pfam" id="PF00882">
    <property type="entry name" value="Zn_dep_PLPC"/>
    <property type="match status" value="1"/>
</dbReference>
<accession>A0A0A0I2A3</accession>
<evidence type="ECO:0000256" key="6">
    <source>
        <dbReference type="ARBA" id="ARBA00022801"/>
    </source>
</evidence>
<dbReference type="Gene3D" id="1.10.575.10">
    <property type="entry name" value="P1 Nuclease"/>
    <property type="match status" value="1"/>
</dbReference>
<keyword evidence="7" id="KW-0862">Zinc</keyword>
<proteinExistence type="predicted"/>
<dbReference type="CDD" id="cd11009">
    <property type="entry name" value="Zn_dep_PLPC"/>
    <property type="match status" value="1"/>
</dbReference>
<evidence type="ECO:0000256" key="5">
    <source>
        <dbReference type="ARBA" id="ARBA00022729"/>
    </source>
</evidence>
<evidence type="ECO:0000259" key="9">
    <source>
        <dbReference type="PROSITE" id="PS51346"/>
    </source>
</evidence>
<keyword evidence="6" id="KW-0378">Hydrolase</keyword>
<dbReference type="SUPFAM" id="SSF48537">
    <property type="entry name" value="Phospholipase C/P1 nuclease"/>
    <property type="match status" value="1"/>
</dbReference>
<protein>
    <recommendedName>
        <fullName evidence="2">Phospholipase C</fullName>
        <ecNumber evidence="1">3.1.4.3</ecNumber>
    </recommendedName>
    <alternativeName>
        <fullName evidence="8">Phosphatidylcholine cholinephosphohydrolase</fullName>
    </alternativeName>
</protein>
<evidence type="ECO:0000256" key="2">
    <source>
        <dbReference type="ARBA" id="ARBA00018391"/>
    </source>
</evidence>
<keyword evidence="3" id="KW-0964">Secreted</keyword>
<dbReference type="AlphaFoldDB" id="A0A0A0I2A3"/>
<feature type="domain" description="Zn-dependent PLC" evidence="9">
    <location>
        <begin position="22"/>
        <end position="238"/>
    </location>
</feature>
<dbReference type="OrthoDB" id="1677163at2"/>
<evidence type="ECO:0000256" key="7">
    <source>
        <dbReference type="ARBA" id="ARBA00022833"/>
    </source>
</evidence>
<dbReference type="RefSeq" id="WP_039255977.1">
    <property type="nucleotide sequence ID" value="NZ_JENJ01000053.1"/>
</dbReference>
<dbReference type="InterPro" id="IPR029002">
    <property type="entry name" value="PLPC/GPLD1"/>
</dbReference>
<gene>
    <name evidence="10" type="ORF">Z968_10525</name>
</gene>
<evidence type="ECO:0000256" key="1">
    <source>
        <dbReference type="ARBA" id="ARBA00012018"/>
    </source>
</evidence>
<evidence type="ECO:0000313" key="11">
    <source>
        <dbReference type="Proteomes" id="UP000030012"/>
    </source>
</evidence>
<sequence>MKTILERAFGKTARGVMVAVNPIKKVVIKTHCITHKYINNKSIELLKKQGYVYEYRYFKSYIDDINDGVTWADQDLKSINHFYHFDEKKGIYGFSNALEECKKFYKLAIRYLEIGDIHKSMFFFGAACHLIQDTTVPHHVNNRLLKKHRDFELWIIKQILLGYDFETDKDIKRYRTVEEYIQSNAFMANKIYFRYNYMKNKEKKYMKVAPIIIEEAQITTAGFMLDYYEKIKNTISLFK</sequence>
<reference evidence="10 11" key="1">
    <citation type="submission" date="2014-01" db="EMBL/GenBank/DDBJ databases">
        <title>Plasmidome dynamics in the species complex Clostridium novyi sensu lato converts strains of independent lineages into distinctly different pathogens.</title>
        <authorList>
            <person name="Skarin H."/>
            <person name="Segerman B."/>
        </authorList>
    </citation>
    <scope>NUCLEOTIDE SEQUENCE [LARGE SCALE GENOMIC DNA]</scope>
    <source>
        <strain evidence="10 11">4552</strain>
    </source>
</reference>
<comment type="caution">
    <text evidence="10">The sequence shown here is derived from an EMBL/GenBank/DDBJ whole genome shotgun (WGS) entry which is preliminary data.</text>
</comment>
<dbReference type="SMART" id="SM00770">
    <property type="entry name" value="Zn_dep_PLPC"/>
    <property type="match status" value="1"/>
</dbReference>
<dbReference type="GO" id="GO:0034480">
    <property type="term" value="F:phosphatidylcholine phospholipase C activity"/>
    <property type="evidence" value="ECO:0007669"/>
    <property type="project" value="UniProtKB-EC"/>
</dbReference>
<evidence type="ECO:0000256" key="8">
    <source>
        <dbReference type="ARBA" id="ARBA00031285"/>
    </source>
</evidence>
<keyword evidence="4" id="KW-0479">Metal-binding</keyword>
<dbReference type="EMBL" id="JENJ01000053">
    <property type="protein sequence ID" value="KGM94932.1"/>
    <property type="molecule type" value="Genomic_DNA"/>
</dbReference>
<evidence type="ECO:0000313" key="10">
    <source>
        <dbReference type="EMBL" id="KGM94932.1"/>
    </source>
</evidence>
<name>A0A0A0I2A3_CLONO</name>